<name>A0A6I8PBI8_ORNAN</name>
<evidence type="ECO:0000313" key="9">
    <source>
        <dbReference type="Proteomes" id="UP000002279"/>
    </source>
</evidence>
<sequence>GIRSSNPSHFPHVFPTFPLPLSQIRSSSFPRSGRPASACGHRRPSEPPTPPVPSRPARPESRGPRAGGGGEGSPRLPGGAGAVGGPPGAGVGRAGSRGGWAGPPRREPGLPGLPLRRVRAPPRPQEGEGAEAVGGGGGGRGGGAGRGESCGQGAAGRAAHTLPARRPSSSQPASPGPRPEPPSSPATMTPWAVELLLLLLLTQEAAALAEPELCYILDAVLFAYGIVLTLLYCRLKVQVRKQPESSVGFEKSEGIYTGLGSHSQETYETLQHEKTPK</sequence>
<proteinExistence type="predicted"/>
<keyword evidence="6" id="KW-0675">Receptor</keyword>
<dbReference type="GO" id="GO:0019767">
    <property type="term" value="F:IgE receptor activity"/>
    <property type="evidence" value="ECO:0007669"/>
    <property type="project" value="InterPro"/>
</dbReference>
<reference evidence="8" key="3">
    <citation type="submission" date="2025-09" db="UniProtKB">
        <authorList>
            <consortium name="Ensembl"/>
        </authorList>
    </citation>
    <scope>IDENTIFICATION</scope>
    <source>
        <strain evidence="8">Glennie</strain>
    </source>
</reference>
<comment type="subcellular location">
    <subcellularLocation>
        <location evidence="1">Cell membrane</location>
        <topology evidence="1">Single-pass type I membrane protein</topology>
    </subcellularLocation>
</comment>
<feature type="compositionally biased region" description="Pro residues" evidence="7">
    <location>
        <begin position="46"/>
        <end position="56"/>
    </location>
</feature>
<dbReference type="GO" id="GO:0002376">
    <property type="term" value="P:immune system process"/>
    <property type="evidence" value="ECO:0007669"/>
    <property type="project" value="UniProtKB-KW"/>
</dbReference>
<dbReference type="Pfam" id="PF11628">
    <property type="entry name" value="TCR_zetazeta"/>
    <property type="match status" value="1"/>
</dbReference>
<keyword evidence="3" id="KW-0597">Phosphoprotein</keyword>
<dbReference type="Proteomes" id="UP000002279">
    <property type="component" value="Chromosome X5"/>
</dbReference>
<protein>
    <recommendedName>
        <fullName evidence="10">Fc receptor gamma-chain</fullName>
    </recommendedName>
</protein>
<dbReference type="Bgee" id="ENSOANG00000038491">
    <property type="expression patterns" value="Expressed in liver and 7 other cell types or tissues"/>
</dbReference>
<evidence type="ECO:0000256" key="3">
    <source>
        <dbReference type="ARBA" id="ARBA00022553"/>
    </source>
</evidence>
<keyword evidence="5" id="KW-1015">Disulfide bond</keyword>
<evidence type="ECO:0000256" key="2">
    <source>
        <dbReference type="ARBA" id="ARBA00022475"/>
    </source>
</evidence>
<dbReference type="InParanoid" id="A0A6I8PBI8"/>
<dbReference type="GO" id="GO:0032998">
    <property type="term" value="C:Fc-epsilon receptor I complex"/>
    <property type="evidence" value="ECO:0007669"/>
    <property type="project" value="InterPro"/>
</dbReference>
<evidence type="ECO:0000256" key="1">
    <source>
        <dbReference type="ARBA" id="ARBA00004251"/>
    </source>
</evidence>
<keyword evidence="2" id="KW-1003">Cell membrane</keyword>
<keyword evidence="9" id="KW-1185">Reference proteome</keyword>
<reference evidence="8" key="2">
    <citation type="submission" date="2025-08" db="UniProtKB">
        <authorList>
            <consortium name="Ensembl"/>
        </authorList>
    </citation>
    <scope>IDENTIFICATION</scope>
    <source>
        <strain evidence="8">Glennie</strain>
    </source>
</reference>
<evidence type="ECO:0008006" key="10">
    <source>
        <dbReference type="Google" id="ProtNLM"/>
    </source>
</evidence>
<gene>
    <name evidence="8" type="primary">FCER1G</name>
</gene>
<evidence type="ECO:0000313" key="8">
    <source>
        <dbReference type="Ensembl" id="ENSOANP00000051230.1"/>
    </source>
</evidence>
<dbReference type="Ensembl" id="ENSOANT00000051741.1">
    <property type="protein sequence ID" value="ENSOANP00000051230.1"/>
    <property type="gene ID" value="ENSOANG00000038491.1"/>
</dbReference>
<dbReference type="GeneTree" id="ENSGT00390000003894"/>
<dbReference type="PANTHER" id="PTHR16803:SF0">
    <property type="entry name" value="HIGH AFFINITY IMMUNOGLOBULIN EPSILON RECEPTOR SUBUNIT GAMMA"/>
    <property type="match status" value="1"/>
</dbReference>
<keyword evidence="4" id="KW-0391">Immunity</keyword>
<dbReference type="AlphaFoldDB" id="A0A6I8PBI8"/>
<evidence type="ECO:0000256" key="6">
    <source>
        <dbReference type="ARBA" id="ARBA00023170"/>
    </source>
</evidence>
<feature type="region of interest" description="Disordered" evidence="7">
    <location>
        <begin position="1"/>
        <end position="187"/>
    </location>
</feature>
<dbReference type="InterPro" id="IPR042340">
    <property type="entry name" value="FCER1G"/>
</dbReference>
<dbReference type="InterPro" id="IPR021663">
    <property type="entry name" value="CD3_zeta/IgE_Fc_rcpt_gamma"/>
</dbReference>
<feature type="compositionally biased region" description="Low complexity" evidence="7">
    <location>
        <begin position="164"/>
        <end position="173"/>
    </location>
</feature>
<reference evidence="8 9" key="1">
    <citation type="journal article" date="2008" name="Nature">
        <title>Genome analysis of the platypus reveals unique signatures of evolution.</title>
        <authorList>
            <person name="Warren W.C."/>
            <person name="Hillier L.W."/>
            <person name="Marshall Graves J.A."/>
            <person name="Birney E."/>
            <person name="Ponting C.P."/>
            <person name="Grutzner F."/>
            <person name="Belov K."/>
            <person name="Miller W."/>
            <person name="Clarke L."/>
            <person name="Chinwalla A.T."/>
            <person name="Yang S.P."/>
            <person name="Heger A."/>
            <person name="Locke D.P."/>
            <person name="Miethke P."/>
            <person name="Waters P.D."/>
            <person name="Veyrunes F."/>
            <person name="Fulton L."/>
            <person name="Fulton B."/>
            <person name="Graves T."/>
            <person name="Wallis J."/>
            <person name="Puente X.S."/>
            <person name="Lopez-Otin C."/>
            <person name="Ordonez G.R."/>
            <person name="Eichler E.E."/>
            <person name="Chen L."/>
            <person name="Cheng Z."/>
            <person name="Deakin J.E."/>
            <person name="Alsop A."/>
            <person name="Thompson K."/>
            <person name="Kirby P."/>
            <person name="Papenfuss A.T."/>
            <person name="Wakefield M.J."/>
            <person name="Olender T."/>
            <person name="Lancet D."/>
            <person name="Huttley G.A."/>
            <person name="Smit A.F."/>
            <person name="Pask A."/>
            <person name="Temple-Smith P."/>
            <person name="Batzer M.A."/>
            <person name="Walker J.A."/>
            <person name="Konkel M.K."/>
            <person name="Harris R.S."/>
            <person name="Whittington C.M."/>
            <person name="Wong E.S."/>
            <person name="Gemmell N.J."/>
            <person name="Buschiazzo E."/>
            <person name="Vargas Jentzsch I.M."/>
            <person name="Merkel A."/>
            <person name="Schmitz J."/>
            <person name="Zemann A."/>
            <person name="Churakov G."/>
            <person name="Kriegs J.O."/>
            <person name="Brosius J."/>
            <person name="Murchison E.P."/>
            <person name="Sachidanandam R."/>
            <person name="Smith C."/>
            <person name="Hannon G.J."/>
            <person name="Tsend-Ayush E."/>
            <person name="McMillan D."/>
            <person name="Attenborough R."/>
            <person name="Rens W."/>
            <person name="Ferguson-Smith M."/>
            <person name="Lefevre C.M."/>
            <person name="Sharp J.A."/>
            <person name="Nicholas K.R."/>
            <person name="Ray D.A."/>
            <person name="Kube M."/>
            <person name="Reinhardt R."/>
            <person name="Pringle T.H."/>
            <person name="Taylor J."/>
            <person name="Jones R.C."/>
            <person name="Nixon B."/>
            <person name="Dacheux J.L."/>
            <person name="Niwa H."/>
            <person name="Sekita Y."/>
            <person name="Huang X."/>
            <person name="Stark A."/>
            <person name="Kheradpour P."/>
            <person name="Kellis M."/>
            <person name="Flicek P."/>
            <person name="Chen Y."/>
            <person name="Webber C."/>
            <person name="Hardison R."/>
            <person name="Nelson J."/>
            <person name="Hallsworth-Pepin K."/>
            <person name="Delehaunty K."/>
            <person name="Markovic C."/>
            <person name="Minx P."/>
            <person name="Feng Y."/>
            <person name="Kremitzki C."/>
            <person name="Mitreva M."/>
            <person name="Glasscock J."/>
            <person name="Wylie T."/>
            <person name="Wohldmann P."/>
            <person name="Thiru P."/>
            <person name="Nhan M.N."/>
            <person name="Pohl C.S."/>
            <person name="Smith S.M."/>
            <person name="Hou S."/>
            <person name="Nefedov M."/>
            <person name="de Jong P.J."/>
            <person name="Renfree M.B."/>
            <person name="Mardis E.R."/>
            <person name="Wilson R.K."/>
        </authorList>
    </citation>
    <scope>NUCLEOTIDE SEQUENCE [LARGE SCALE GENOMIC DNA]</scope>
    <source>
        <strain evidence="8 9">Glennie</strain>
    </source>
</reference>
<dbReference type="PANTHER" id="PTHR16803">
    <property type="entry name" value="HIGH AFFINITY IMMUNOGLOBULIN EPSILON RECEPTOR GAMMA-SUBUNIT"/>
    <property type="match status" value="1"/>
</dbReference>
<feature type="compositionally biased region" description="Gly residues" evidence="7">
    <location>
        <begin position="65"/>
        <end position="101"/>
    </location>
</feature>
<feature type="compositionally biased region" description="Pro residues" evidence="7">
    <location>
        <begin position="174"/>
        <end position="184"/>
    </location>
</feature>
<feature type="compositionally biased region" description="Gly residues" evidence="7">
    <location>
        <begin position="132"/>
        <end position="154"/>
    </location>
</feature>
<evidence type="ECO:0000256" key="5">
    <source>
        <dbReference type="ARBA" id="ARBA00023157"/>
    </source>
</evidence>
<accession>A0A6I8PBI8</accession>
<evidence type="ECO:0000256" key="4">
    <source>
        <dbReference type="ARBA" id="ARBA00022859"/>
    </source>
</evidence>
<keyword evidence="2" id="KW-0472">Membrane</keyword>
<organism evidence="8 9">
    <name type="scientific">Ornithorhynchus anatinus</name>
    <name type="common">Duckbill platypus</name>
    <dbReference type="NCBI Taxonomy" id="9258"/>
    <lineage>
        <taxon>Eukaryota</taxon>
        <taxon>Metazoa</taxon>
        <taxon>Chordata</taxon>
        <taxon>Craniata</taxon>
        <taxon>Vertebrata</taxon>
        <taxon>Euteleostomi</taxon>
        <taxon>Mammalia</taxon>
        <taxon>Monotremata</taxon>
        <taxon>Ornithorhynchidae</taxon>
        <taxon>Ornithorhynchus</taxon>
    </lineage>
</organism>
<evidence type="ECO:0000256" key="7">
    <source>
        <dbReference type="SAM" id="MobiDB-lite"/>
    </source>
</evidence>